<evidence type="ECO:0000313" key="1">
    <source>
        <dbReference type="EMBL" id="KAJ9093423.1"/>
    </source>
</evidence>
<accession>A0ACC2V2W2</accession>
<sequence>MSAPPPPPPAAAAPAPQVAPANANREAVGEAGETGAAVTKSSLKKDAKRAEKAAKLAAKLAKIPPTWAQPGQGKASTAAAAAAPAAAAAAPAEKFVNTTPKGEKKDVSGDLPKTAYNPLAVEAAWYDWWMSRGFFAPRYVPGTEKEIPNAEGKGVIHTGDVRPEGVFVIPAPPPNVTGSLHIGHALTAALQDTLTRWYRMKGYTTLHAPGFDHAGISTQSVVENRLLKLEGKSRHDLGRPAFLEKVWEWKETYQSRITTQIHRLGTSSDWNRVAFTMDEQLSTAVREAFYQMHQKGMIYRANRLVNWCVKMNTTLSNLEVRAWLSSLTHTHSNPDLDPDPDPSHPQVDQKELSGRTMLNVPGYPPNEKFEFGAITSFAYPIADSETGERIIVATTRPETMLGDTAIAVHPDDERYKHLHGKFVKHPFVDRLIPIVCDPITVDMSFGTGAVKITPAHDHNDYECGKRHNLEFINLLNDDGTYNENAGPQFQGMKRFHVRTAILDALKERGLYIETKDNPMQIPVCSKSGDIIEAIMKPQWWVDFKDTSKEALRRTAQGELEILPKSSANEWTRWLSDPQDWCISRQLWWGHRCPAYLVSIEGEPTPDEADNESWVVGRTEEEAMALAEKKAAGRKFTIRQDDDVLDTWFSSGLWPFSIQGWPARTPDLEKFFPAQVLETGWDILFFWVARMVLLSITLTGKIPFKQVYCHGLIRDAEGRKMSKSLGNVIDPIDLIEGSTLNALHEQLRQGNLAEKEIIRAIEGQKKLFPKGIPQCGTDALRFALCNYTTGGRDILLKVTDVEGYRKFCNKLWNATKFCMFKLGMVDIDGGRLESSFVPNKTDAKTGKETLAERWILHKLSKAAGEINKDLERRAFHEATEKMHAFWLYDLCDVFIEATKPFTTEETPTEIKESVKNTIYTCLESALRLVHPVMPYVSEDLWQRLPRRAEDKSETIMLCPYPVEREDYNDPQAEKDFDLVFASIRAARSIISSYGLPTNGKTPEERHDILLQVDDETTAEMISSQIPIISSLVKGARDIKVLRSASEVPAGCGTEPVAINVAVHVIVKGKVDAADEIAKLEKKSAAAVQGKDKLEKLASQANYETAIPAEMREIEAEVETLRQAIEKFKTLAE</sequence>
<gene>
    <name evidence="1" type="ORF">QFC21_006454</name>
</gene>
<reference evidence="1" key="1">
    <citation type="submission" date="2023-04" db="EMBL/GenBank/DDBJ databases">
        <title>Draft Genome sequencing of Naganishia species isolated from polar environments using Oxford Nanopore Technology.</title>
        <authorList>
            <person name="Leo P."/>
            <person name="Venkateswaran K."/>
        </authorList>
    </citation>
    <scope>NUCLEOTIDE SEQUENCE</scope>
    <source>
        <strain evidence="1">MNA-CCFEE 5423</strain>
    </source>
</reference>
<dbReference type="EMBL" id="JASBWT010000031">
    <property type="protein sequence ID" value="KAJ9093423.1"/>
    <property type="molecule type" value="Genomic_DNA"/>
</dbReference>
<dbReference type="Proteomes" id="UP001227268">
    <property type="component" value="Unassembled WGS sequence"/>
</dbReference>
<proteinExistence type="predicted"/>
<protein>
    <submittedName>
        <fullName evidence="1">Uncharacterized protein</fullName>
    </submittedName>
</protein>
<keyword evidence="2" id="KW-1185">Reference proteome</keyword>
<name>A0ACC2V2W2_9TREE</name>
<comment type="caution">
    <text evidence="1">The sequence shown here is derived from an EMBL/GenBank/DDBJ whole genome shotgun (WGS) entry which is preliminary data.</text>
</comment>
<evidence type="ECO:0000313" key="2">
    <source>
        <dbReference type="Proteomes" id="UP001227268"/>
    </source>
</evidence>
<organism evidence="1 2">
    <name type="scientific">Naganishia friedmannii</name>
    <dbReference type="NCBI Taxonomy" id="89922"/>
    <lineage>
        <taxon>Eukaryota</taxon>
        <taxon>Fungi</taxon>
        <taxon>Dikarya</taxon>
        <taxon>Basidiomycota</taxon>
        <taxon>Agaricomycotina</taxon>
        <taxon>Tremellomycetes</taxon>
        <taxon>Filobasidiales</taxon>
        <taxon>Filobasidiaceae</taxon>
        <taxon>Naganishia</taxon>
    </lineage>
</organism>